<proteinExistence type="predicted"/>
<evidence type="ECO:0000313" key="1">
    <source>
        <dbReference type="EMBL" id="RIJ46839.1"/>
    </source>
</evidence>
<dbReference type="AlphaFoldDB" id="A0A399SVM3"/>
<dbReference type="Pfam" id="PF14127">
    <property type="entry name" value="DUF4294"/>
    <property type="match status" value="1"/>
</dbReference>
<comment type="caution">
    <text evidence="1">The sequence shown here is derived from an EMBL/GenBank/DDBJ whole genome shotgun (WGS) entry which is preliminary data.</text>
</comment>
<evidence type="ECO:0000313" key="2">
    <source>
        <dbReference type="Proteomes" id="UP000265926"/>
    </source>
</evidence>
<sequence>MAGLLMAGLTRAQQPERKEVNLGIIQNGDTVVFKNIKEVIVFPEREFKNKRDYRRYSRYVQKVKKVYPLAVEARELLVEYQPRYEALEDRGDQRKLMKKLEKELLDKHKNELKKWSISDGRILLKLINRETERTPYSLIQDFRGGFSAVFWQGIAKLFKNDLKAGYNPDDEDKMLEEIVTLIELGYL</sequence>
<accession>A0A399SVM3</accession>
<dbReference type="InterPro" id="IPR025636">
    <property type="entry name" value="DUF4294"/>
</dbReference>
<gene>
    <name evidence="1" type="ORF">D1614_16890</name>
</gene>
<protein>
    <submittedName>
        <fullName evidence="1">DUF4294 domain-containing protein</fullName>
    </submittedName>
</protein>
<dbReference type="Proteomes" id="UP000265926">
    <property type="component" value="Unassembled WGS sequence"/>
</dbReference>
<keyword evidence="2" id="KW-1185">Reference proteome</keyword>
<organism evidence="1 2">
    <name type="scientific">Maribellus luteus</name>
    <dbReference type="NCBI Taxonomy" id="2305463"/>
    <lineage>
        <taxon>Bacteria</taxon>
        <taxon>Pseudomonadati</taxon>
        <taxon>Bacteroidota</taxon>
        <taxon>Bacteroidia</taxon>
        <taxon>Marinilabiliales</taxon>
        <taxon>Prolixibacteraceae</taxon>
        <taxon>Maribellus</taxon>
    </lineage>
</organism>
<dbReference type="EMBL" id="QWGR01000011">
    <property type="protein sequence ID" value="RIJ46839.1"/>
    <property type="molecule type" value="Genomic_DNA"/>
</dbReference>
<reference evidence="1 2" key="1">
    <citation type="submission" date="2018-08" db="EMBL/GenBank/DDBJ databases">
        <title>Pallidiluteibacterium maritimus gen. nov., sp. nov., isolated from coastal sediment.</title>
        <authorList>
            <person name="Zhou L.Y."/>
        </authorList>
    </citation>
    <scope>NUCLEOTIDE SEQUENCE [LARGE SCALE GENOMIC DNA]</scope>
    <source>
        <strain evidence="1 2">XSD2</strain>
    </source>
</reference>
<name>A0A399SVM3_9BACT</name>